<dbReference type="Proteomes" id="UP001291912">
    <property type="component" value="Unassembled WGS sequence"/>
</dbReference>
<comment type="caution">
    <text evidence="1">The sequence shown here is derived from an EMBL/GenBank/DDBJ whole genome shotgun (WGS) entry which is preliminary data.</text>
</comment>
<protein>
    <recommendedName>
        <fullName evidence="3">Alpha/beta hydrolase family protein</fullName>
    </recommendedName>
</protein>
<evidence type="ECO:0000313" key="2">
    <source>
        <dbReference type="Proteomes" id="UP001291912"/>
    </source>
</evidence>
<gene>
    <name evidence="1" type="ORF">R2Q92_01965</name>
</gene>
<name>A0ABU5N3C5_9MICO</name>
<evidence type="ECO:0008006" key="3">
    <source>
        <dbReference type="Google" id="ProtNLM"/>
    </source>
</evidence>
<evidence type="ECO:0000313" key="1">
    <source>
        <dbReference type="EMBL" id="MDZ8160584.1"/>
    </source>
</evidence>
<accession>A0ABU5N3C5</accession>
<organism evidence="1 2">
    <name type="scientific">Microbacterium aquimaris</name>
    <dbReference type="NCBI Taxonomy" id="459816"/>
    <lineage>
        <taxon>Bacteria</taxon>
        <taxon>Bacillati</taxon>
        <taxon>Actinomycetota</taxon>
        <taxon>Actinomycetes</taxon>
        <taxon>Micrococcales</taxon>
        <taxon>Microbacteriaceae</taxon>
        <taxon>Microbacterium</taxon>
    </lineage>
</organism>
<dbReference type="EMBL" id="JAWJYN010000001">
    <property type="protein sequence ID" value="MDZ8160584.1"/>
    <property type="molecule type" value="Genomic_DNA"/>
</dbReference>
<reference evidence="1 2" key="1">
    <citation type="submission" date="2023-10" db="EMBL/GenBank/DDBJ databases">
        <title>Microbacterium xanthum sp. nov., isolated from seaweed.</title>
        <authorList>
            <person name="Lee S.D."/>
        </authorList>
    </citation>
    <scope>NUCLEOTIDE SEQUENCE [LARGE SCALE GENOMIC DNA]</scope>
    <source>
        <strain evidence="1 2">KCTC 19124</strain>
    </source>
</reference>
<dbReference type="Gene3D" id="3.40.50.1820">
    <property type="entry name" value="alpha/beta hydrolase"/>
    <property type="match status" value="1"/>
</dbReference>
<keyword evidence="2" id="KW-1185">Reference proteome</keyword>
<dbReference type="SUPFAM" id="SSF53474">
    <property type="entry name" value="alpha/beta-Hydrolases"/>
    <property type="match status" value="1"/>
</dbReference>
<dbReference type="InterPro" id="IPR029058">
    <property type="entry name" value="AB_hydrolase_fold"/>
</dbReference>
<dbReference type="RefSeq" id="WP_194423287.1">
    <property type="nucleotide sequence ID" value="NZ_BAAAPT010000001.1"/>
</dbReference>
<sequence length="212" mass="22190">MRTHPERAARGIVLFAPGAGGDPARYADTIDRIVAAGYIVSAATHERFDARHATAEQMCERAVGLADALEGIDRPELPVVAIGHSAGGWAALCLAGARPRGREGGLLDVPVVRRVRKAIALAPPMGWFAAPDAWATVHAEIEILSGAADGVTPPETAQIARRSPRPVNLRTYPGVGHLDVMTVLPPGVSVTPGLDHAAFLDKLASDMVDALP</sequence>
<proteinExistence type="predicted"/>